<reference evidence="7" key="1">
    <citation type="journal article" date="2021" name="PeerJ">
        <title>Extensive microbial diversity within the chicken gut microbiome revealed by metagenomics and culture.</title>
        <authorList>
            <person name="Gilroy R."/>
            <person name="Ravi A."/>
            <person name="Getino M."/>
            <person name="Pursley I."/>
            <person name="Horton D.L."/>
            <person name="Alikhan N.F."/>
            <person name="Baker D."/>
            <person name="Gharbi K."/>
            <person name="Hall N."/>
            <person name="Watson M."/>
            <person name="Adriaenssens E.M."/>
            <person name="Foster-Nyarko E."/>
            <person name="Jarju S."/>
            <person name="Secka A."/>
            <person name="Antonio M."/>
            <person name="Oren A."/>
            <person name="Chaudhuri R.R."/>
            <person name="La Ragione R."/>
            <person name="Hildebrand F."/>
            <person name="Pallen M.J."/>
        </authorList>
    </citation>
    <scope>NUCLEOTIDE SEQUENCE</scope>
    <source>
        <strain evidence="7">ChiBcec16-3735</strain>
    </source>
</reference>
<dbReference type="EMBL" id="DXBJ01000012">
    <property type="protein sequence ID" value="HIZ57328.1"/>
    <property type="molecule type" value="Genomic_DNA"/>
</dbReference>
<dbReference type="InterPro" id="IPR008979">
    <property type="entry name" value="Galactose-bd-like_sf"/>
</dbReference>
<dbReference type="Gene3D" id="3.20.20.80">
    <property type="entry name" value="Glycosidases"/>
    <property type="match status" value="1"/>
</dbReference>
<evidence type="ECO:0000313" key="8">
    <source>
        <dbReference type="Proteomes" id="UP000824065"/>
    </source>
</evidence>
<gene>
    <name evidence="7" type="ORF">H9725_01880</name>
</gene>
<dbReference type="InterPro" id="IPR057739">
    <property type="entry name" value="Glyco_hydro_29_N"/>
</dbReference>
<keyword evidence="4" id="KW-0378">Hydrolase</keyword>
<name>A0A9D2JMB9_9FIRM</name>
<comment type="similarity">
    <text evidence="1">Belongs to the glycosyl hydrolase 29 family.</text>
</comment>
<evidence type="ECO:0000313" key="7">
    <source>
        <dbReference type="EMBL" id="HIZ57328.1"/>
    </source>
</evidence>
<feature type="domain" description="Glycoside hydrolase family 29 N-terminal" evidence="6">
    <location>
        <begin position="52"/>
        <end position="341"/>
    </location>
</feature>
<dbReference type="PANTHER" id="PTHR10030:SF37">
    <property type="entry name" value="ALPHA-L-FUCOSIDASE-RELATED"/>
    <property type="match status" value="1"/>
</dbReference>
<accession>A0A9D2JMB9</accession>
<keyword evidence="5" id="KW-0326">Glycosidase</keyword>
<dbReference type="Gene3D" id="2.60.120.260">
    <property type="entry name" value="Galactose-binding domain-like"/>
    <property type="match status" value="1"/>
</dbReference>
<dbReference type="SUPFAM" id="SSF51445">
    <property type="entry name" value="(Trans)glycosidases"/>
    <property type="match status" value="1"/>
</dbReference>
<comment type="caution">
    <text evidence="7">The sequence shown here is derived from an EMBL/GenBank/DDBJ whole genome shotgun (WGS) entry which is preliminary data.</text>
</comment>
<evidence type="ECO:0000259" key="6">
    <source>
        <dbReference type="Pfam" id="PF01120"/>
    </source>
</evidence>
<dbReference type="GO" id="GO:0005764">
    <property type="term" value="C:lysosome"/>
    <property type="evidence" value="ECO:0007669"/>
    <property type="project" value="TreeGrafter"/>
</dbReference>
<evidence type="ECO:0000256" key="3">
    <source>
        <dbReference type="ARBA" id="ARBA00022729"/>
    </source>
</evidence>
<dbReference type="InterPro" id="IPR017853">
    <property type="entry name" value="GH"/>
</dbReference>
<dbReference type="SUPFAM" id="SSF49785">
    <property type="entry name" value="Galactose-binding domain-like"/>
    <property type="match status" value="1"/>
</dbReference>
<evidence type="ECO:0000256" key="4">
    <source>
        <dbReference type="ARBA" id="ARBA00022801"/>
    </source>
</evidence>
<dbReference type="GO" id="GO:0016139">
    <property type="term" value="P:glycoside catabolic process"/>
    <property type="evidence" value="ECO:0007669"/>
    <property type="project" value="TreeGrafter"/>
</dbReference>
<reference evidence="7" key="2">
    <citation type="submission" date="2021-04" db="EMBL/GenBank/DDBJ databases">
        <authorList>
            <person name="Gilroy R."/>
        </authorList>
    </citation>
    <scope>NUCLEOTIDE SEQUENCE</scope>
    <source>
        <strain evidence="7">ChiBcec16-3735</strain>
    </source>
</reference>
<evidence type="ECO:0000256" key="5">
    <source>
        <dbReference type="ARBA" id="ARBA00023295"/>
    </source>
</evidence>
<dbReference type="EC" id="3.2.1.51" evidence="2"/>
<dbReference type="SMART" id="SM00812">
    <property type="entry name" value="Alpha_L_fucos"/>
    <property type="match status" value="1"/>
</dbReference>
<proteinExistence type="inferred from homology"/>
<protein>
    <recommendedName>
        <fullName evidence="2">alpha-L-fucosidase</fullName>
        <ecNumber evidence="2">3.2.1.51</ecNumber>
    </recommendedName>
</protein>
<evidence type="ECO:0000256" key="2">
    <source>
        <dbReference type="ARBA" id="ARBA00012662"/>
    </source>
</evidence>
<dbReference type="GO" id="GO:0006004">
    <property type="term" value="P:fucose metabolic process"/>
    <property type="evidence" value="ECO:0007669"/>
    <property type="project" value="TreeGrafter"/>
</dbReference>
<dbReference type="Proteomes" id="UP000824065">
    <property type="component" value="Unassembled WGS sequence"/>
</dbReference>
<organism evidence="7 8">
    <name type="scientific">Candidatus Faecalibacterium gallistercoris</name>
    <dbReference type="NCBI Taxonomy" id="2838579"/>
    <lineage>
        <taxon>Bacteria</taxon>
        <taxon>Bacillati</taxon>
        <taxon>Bacillota</taxon>
        <taxon>Clostridia</taxon>
        <taxon>Eubacteriales</taxon>
        <taxon>Oscillospiraceae</taxon>
        <taxon>Faecalibacterium</taxon>
    </lineage>
</organism>
<sequence length="466" mass="50476">MSLTPERLREAAAVAPSPRQLAWQQMEFYGFIHFGMNTFTGREWGDGTASPALFDPACLDAGQWAWALKSAGMRGMILTCKHHDGFCLWPSAHTDYSVKYAPWKGGRGDVVREAAEACRRAGLKFGVYLSPWDRHDPRYGSGKPYDDYYVAQLTELLTGYGELFCVWLDGACGEGPNGRRQAYDWARYYETIRALQPGAVISVCGPDVRWCGNEAGHCRPSEWSVVPAALRDAAYTAERSQQEDSAAFARRVSREDEDLGSRAVLARGGALAWYPAEVDTSIRPGWFYHPQEDAQVRTAGELRELYLSAVGGNAALLLNVPPAPDGRIAAPDCAALAGLGRELQALFAVQLDGCLAADASAPDHPPALAADGLPGTCWQAAPGRTGAALTFPQAETVSCVVLGEYLPAGQRIEAGRIEADGRTIASFTVVGHKRICRFAPVRAKALTIRITAARAEPALRLIAAYR</sequence>
<dbReference type="GO" id="GO:0004560">
    <property type="term" value="F:alpha-L-fucosidase activity"/>
    <property type="evidence" value="ECO:0007669"/>
    <property type="project" value="InterPro"/>
</dbReference>
<dbReference type="Pfam" id="PF01120">
    <property type="entry name" value="Alpha_L_fucos"/>
    <property type="match status" value="1"/>
</dbReference>
<dbReference type="AlphaFoldDB" id="A0A9D2JMB9"/>
<keyword evidence="3" id="KW-0732">Signal</keyword>
<dbReference type="InterPro" id="IPR000933">
    <property type="entry name" value="Glyco_hydro_29"/>
</dbReference>
<dbReference type="PANTHER" id="PTHR10030">
    <property type="entry name" value="ALPHA-L-FUCOSIDASE"/>
    <property type="match status" value="1"/>
</dbReference>
<evidence type="ECO:0000256" key="1">
    <source>
        <dbReference type="ARBA" id="ARBA00007951"/>
    </source>
</evidence>